<dbReference type="PIRSF" id="PIRSF003108">
    <property type="entry name" value="DinJ"/>
    <property type="match status" value="1"/>
</dbReference>
<dbReference type="GO" id="GO:0006355">
    <property type="term" value="P:regulation of DNA-templated transcription"/>
    <property type="evidence" value="ECO:0007669"/>
    <property type="project" value="InterPro"/>
</dbReference>
<dbReference type="InterPro" id="IPR013321">
    <property type="entry name" value="Arc_rbn_hlx_hlx"/>
</dbReference>
<evidence type="ECO:0000256" key="2">
    <source>
        <dbReference type="ARBA" id="ARBA00022649"/>
    </source>
</evidence>
<dbReference type="PANTHER" id="PTHR38781">
    <property type="entry name" value="ANTITOXIN DINJ-RELATED"/>
    <property type="match status" value="1"/>
</dbReference>
<dbReference type="KEGG" id="orb:IPMB12_12005"/>
<evidence type="ECO:0000313" key="4">
    <source>
        <dbReference type="Proteomes" id="UP000501168"/>
    </source>
</evidence>
<dbReference type="NCBIfam" id="TIGR02384">
    <property type="entry name" value="RelB_DinJ"/>
    <property type="match status" value="1"/>
</dbReference>
<accession>A0A6G9IE61</accession>
<organism evidence="3 4">
    <name type="scientific">Zophobihabitans entericus</name>
    <dbReference type="NCBI Taxonomy" id="1635327"/>
    <lineage>
        <taxon>Bacteria</taxon>
        <taxon>Pseudomonadati</taxon>
        <taxon>Pseudomonadota</taxon>
        <taxon>Gammaproteobacteria</taxon>
        <taxon>Orbales</taxon>
        <taxon>Orbaceae</taxon>
        <taxon>Zophobihabitans</taxon>
    </lineage>
</organism>
<dbReference type="PANTHER" id="PTHR38781:SF1">
    <property type="entry name" value="ANTITOXIN DINJ-RELATED"/>
    <property type="match status" value="1"/>
</dbReference>
<dbReference type="GO" id="GO:0006351">
    <property type="term" value="P:DNA-templated transcription"/>
    <property type="evidence" value="ECO:0007669"/>
    <property type="project" value="TreeGrafter"/>
</dbReference>
<keyword evidence="4" id="KW-1185">Reference proteome</keyword>
<dbReference type="InterPro" id="IPR007337">
    <property type="entry name" value="RelB/DinJ"/>
</dbReference>
<dbReference type="EMBL" id="CP050254">
    <property type="protein sequence ID" value="QIQ22523.1"/>
    <property type="molecule type" value="Genomic_DNA"/>
</dbReference>
<dbReference type="AlphaFoldDB" id="A0A6G9IE61"/>
<dbReference type="FunCoup" id="A0A6G9IE61">
    <property type="interactions" value="3"/>
</dbReference>
<sequence>MCAQNDFFRGIYIMNATNINTRIDAELKADATNILGACGLTMSTAIRIFLEQVVQTQGLPFDVKRTPSAKTARALKEANELEKTGSHRFDSINGMVEDMTSDK</sequence>
<comment type="similarity">
    <text evidence="1">Belongs to the RelB/DinJ antitoxin family.</text>
</comment>
<dbReference type="GO" id="GO:0044010">
    <property type="term" value="P:single-species biofilm formation"/>
    <property type="evidence" value="ECO:0007669"/>
    <property type="project" value="InterPro"/>
</dbReference>
<dbReference type="Gene3D" id="1.10.1220.10">
    <property type="entry name" value="Met repressor-like"/>
    <property type="match status" value="1"/>
</dbReference>
<protein>
    <submittedName>
        <fullName evidence="3">Type II toxin-antitoxin system RelB/DinJ family antitoxin</fullName>
    </submittedName>
</protein>
<dbReference type="Proteomes" id="UP000501168">
    <property type="component" value="Plasmid pIPMB12"/>
</dbReference>
<keyword evidence="3" id="KW-0614">Plasmid</keyword>
<dbReference type="InParanoid" id="A0A6G9IE61"/>
<geneLocation type="plasmid" evidence="4">
    <name>pipmb12</name>
</geneLocation>
<dbReference type="GO" id="GO:0015643">
    <property type="term" value="F:toxic substance binding"/>
    <property type="evidence" value="ECO:0007669"/>
    <property type="project" value="InterPro"/>
</dbReference>
<name>A0A6G9IE61_9GAMM</name>
<evidence type="ECO:0000313" key="3">
    <source>
        <dbReference type="EMBL" id="QIQ22523.1"/>
    </source>
</evidence>
<keyword evidence="2" id="KW-1277">Toxin-antitoxin system</keyword>
<dbReference type="GO" id="GO:0000987">
    <property type="term" value="F:cis-regulatory region sequence-specific DNA binding"/>
    <property type="evidence" value="ECO:0007669"/>
    <property type="project" value="InterPro"/>
</dbReference>
<proteinExistence type="inferred from homology"/>
<evidence type="ECO:0000256" key="1">
    <source>
        <dbReference type="ARBA" id="ARBA00010562"/>
    </source>
</evidence>
<reference evidence="3 4" key="1">
    <citation type="submission" date="2020-03" db="EMBL/GenBank/DDBJ databases">
        <title>Complete genome sequence of Orbus sp. IPMB12 (BCRC 80908).</title>
        <authorList>
            <person name="Lo W.-S."/>
            <person name="Chang T.-H."/>
            <person name="Kuo C.-H."/>
        </authorList>
    </citation>
    <scope>NUCLEOTIDE SEQUENCE [LARGE SCALE GENOMIC DNA]</scope>
    <source>
        <strain evidence="3 4">IPMB12</strain>
        <plasmid evidence="4">pipmb12</plasmid>
    </source>
</reference>
<dbReference type="Pfam" id="PF04221">
    <property type="entry name" value="RelB"/>
    <property type="match status" value="1"/>
</dbReference>
<dbReference type="InterPro" id="IPR026262">
    <property type="entry name" value="DinJ"/>
</dbReference>
<gene>
    <name evidence="3" type="ORF">IPMB12_12005</name>
</gene>